<organism evidence="2">
    <name type="scientific">Microviridae sp. cty645</name>
    <dbReference type="NCBI Taxonomy" id="2823616"/>
    <lineage>
        <taxon>Viruses</taxon>
        <taxon>Monodnaviria</taxon>
        <taxon>Sangervirae</taxon>
        <taxon>Phixviricota</taxon>
        <taxon>Malgrandaviricetes</taxon>
        <taxon>Petitvirales</taxon>
        <taxon>Microviridae</taxon>
    </lineage>
</organism>
<name>A0A8S5LAV9_9VIRU</name>
<feature type="region of interest" description="Disordered" evidence="1">
    <location>
        <begin position="1"/>
        <end position="38"/>
    </location>
</feature>
<sequence>MAHRTGAGRGDQKRFTQTAKRVKNINVRPKVSRGGIRL</sequence>
<evidence type="ECO:0008006" key="3">
    <source>
        <dbReference type="Google" id="ProtNLM"/>
    </source>
</evidence>
<accession>A0A8S5LAV9</accession>
<proteinExistence type="predicted"/>
<dbReference type="EMBL" id="BK014669">
    <property type="protein sequence ID" value="DAD67140.1"/>
    <property type="molecule type" value="Genomic_DNA"/>
</dbReference>
<reference evidence="2" key="1">
    <citation type="journal article" date="2021" name="Proc. Natl. Acad. Sci. U.S.A.">
        <title>A Catalog of Tens of Thousands of Viruses from Human Metagenomes Reveals Hidden Associations with Chronic Diseases.</title>
        <authorList>
            <person name="Tisza M.J."/>
            <person name="Buck C.B."/>
        </authorList>
    </citation>
    <scope>NUCLEOTIDE SEQUENCE</scope>
    <source>
        <strain evidence="2">Cty645</strain>
    </source>
</reference>
<protein>
    <recommendedName>
        <fullName evidence="3">DNA binding protein</fullName>
    </recommendedName>
</protein>
<evidence type="ECO:0000313" key="2">
    <source>
        <dbReference type="EMBL" id="DAD67140.1"/>
    </source>
</evidence>
<evidence type="ECO:0000256" key="1">
    <source>
        <dbReference type="SAM" id="MobiDB-lite"/>
    </source>
</evidence>